<reference evidence="1 2" key="1">
    <citation type="submission" date="2016-09" db="EMBL/GenBank/DDBJ databases">
        <title>genome sequence of Mycobacterium sp. 739 SCH.</title>
        <authorList>
            <person name="Greninger A.L."/>
            <person name="Qin X."/>
            <person name="Jerome K."/>
            <person name="Vora S."/>
            <person name="Quinn K."/>
        </authorList>
    </citation>
    <scope>NUCLEOTIDE SEQUENCE [LARGE SCALE GENOMIC DNA]</scope>
    <source>
        <strain evidence="1 2">SCH</strain>
    </source>
</reference>
<gene>
    <name evidence="1" type="ORF">BEL07_26710</name>
</gene>
<accession>A0A1E8PWJ4</accession>
<comment type="caution">
    <text evidence="1">The sequence shown here is derived from an EMBL/GenBank/DDBJ whole genome shotgun (WGS) entry which is preliminary data.</text>
</comment>
<evidence type="ECO:0008006" key="3">
    <source>
        <dbReference type="Google" id="ProtNLM"/>
    </source>
</evidence>
<dbReference type="AlphaFoldDB" id="A0A1E8PWJ4"/>
<organism evidence="1 2">
    <name type="scientific">Mycolicibacterium grossiae</name>
    <dbReference type="NCBI Taxonomy" id="1552759"/>
    <lineage>
        <taxon>Bacteria</taxon>
        <taxon>Bacillati</taxon>
        <taxon>Actinomycetota</taxon>
        <taxon>Actinomycetes</taxon>
        <taxon>Mycobacteriales</taxon>
        <taxon>Mycobacteriaceae</taxon>
        <taxon>Mycolicibacterium</taxon>
    </lineage>
</organism>
<proteinExistence type="predicted"/>
<evidence type="ECO:0000313" key="2">
    <source>
        <dbReference type="Proteomes" id="UP000178953"/>
    </source>
</evidence>
<dbReference type="Proteomes" id="UP000178953">
    <property type="component" value="Unassembled WGS sequence"/>
</dbReference>
<name>A0A1E8PWJ4_9MYCO</name>
<protein>
    <recommendedName>
        <fullName evidence="3">CAAX protease</fullName>
    </recommendedName>
</protein>
<sequence length="205" mass="23759">MTTYRQVVTHKPQHEQTLAALALYRWNVEVSAAFMAPIHLCEVVVRNAASDALTAVYGPRWVWDPSFTGALPDPPRPVYSPKRDLIQVRQHHATVGKVIPELKFVFWENLFTRRHDGRLWNRHLRTVLPNLDASQPTNVLRNTVRSEIETVRHIRNRVAHHEPIFARNLPGELQSMQRLVQWRSAEAAAWFNDMEKVTDLLNARP</sequence>
<dbReference type="EMBL" id="MCHX01000100">
    <property type="protein sequence ID" value="OFJ50708.1"/>
    <property type="molecule type" value="Genomic_DNA"/>
</dbReference>
<evidence type="ECO:0000313" key="1">
    <source>
        <dbReference type="EMBL" id="OFJ50708.1"/>
    </source>
</evidence>
<dbReference type="RefSeq" id="WP_070356072.1">
    <property type="nucleotide sequence ID" value="NZ_MCHX01000100.1"/>
</dbReference>
<keyword evidence="2" id="KW-1185">Reference proteome</keyword>